<comment type="caution">
    <text evidence="3">The sequence shown here is derived from an EMBL/GenBank/DDBJ whole genome shotgun (WGS) entry which is preliminary data.</text>
</comment>
<reference evidence="3" key="2">
    <citation type="submission" date="2022-01" db="EMBL/GenBank/DDBJ databases">
        <authorList>
            <person name="Yamashiro T."/>
            <person name="Shiraishi A."/>
            <person name="Satake H."/>
            <person name="Nakayama K."/>
        </authorList>
    </citation>
    <scope>NUCLEOTIDE SEQUENCE</scope>
</reference>
<dbReference type="EMBL" id="BQNB010020558">
    <property type="protein sequence ID" value="GJT97246.1"/>
    <property type="molecule type" value="Genomic_DNA"/>
</dbReference>
<keyword evidence="4" id="KW-1185">Reference proteome</keyword>
<feature type="coiled-coil region" evidence="1">
    <location>
        <begin position="203"/>
        <end position="251"/>
    </location>
</feature>
<proteinExistence type="predicted"/>
<evidence type="ECO:0000313" key="4">
    <source>
        <dbReference type="Proteomes" id="UP001151760"/>
    </source>
</evidence>
<reference evidence="3" key="1">
    <citation type="journal article" date="2022" name="Int. J. Mol. Sci.">
        <title>Draft Genome of Tanacetum Coccineum: Genomic Comparison of Closely Related Tanacetum-Family Plants.</title>
        <authorList>
            <person name="Yamashiro T."/>
            <person name="Shiraishi A."/>
            <person name="Nakayama K."/>
            <person name="Satake H."/>
        </authorList>
    </citation>
    <scope>NUCLEOTIDE SEQUENCE</scope>
</reference>
<protein>
    <submittedName>
        <fullName evidence="3">Uncharacterized protein</fullName>
    </submittedName>
</protein>
<feature type="compositionally biased region" description="Low complexity" evidence="2">
    <location>
        <begin position="149"/>
        <end position="159"/>
    </location>
</feature>
<organism evidence="3 4">
    <name type="scientific">Tanacetum coccineum</name>
    <dbReference type="NCBI Taxonomy" id="301880"/>
    <lineage>
        <taxon>Eukaryota</taxon>
        <taxon>Viridiplantae</taxon>
        <taxon>Streptophyta</taxon>
        <taxon>Embryophyta</taxon>
        <taxon>Tracheophyta</taxon>
        <taxon>Spermatophyta</taxon>
        <taxon>Magnoliopsida</taxon>
        <taxon>eudicotyledons</taxon>
        <taxon>Gunneridae</taxon>
        <taxon>Pentapetalae</taxon>
        <taxon>asterids</taxon>
        <taxon>campanulids</taxon>
        <taxon>Asterales</taxon>
        <taxon>Asteraceae</taxon>
        <taxon>Asteroideae</taxon>
        <taxon>Anthemideae</taxon>
        <taxon>Anthemidinae</taxon>
        <taxon>Tanacetum</taxon>
    </lineage>
</organism>
<name>A0ABQ5IAS8_9ASTR</name>
<feature type="region of interest" description="Disordered" evidence="2">
    <location>
        <begin position="141"/>
        <end position="174"/>
    </location>
</feature>
<evidence type="ECO:0000256" key="2">
    <source>
        <dbReference type="SAM" id="MobiDB-lite"/>
    </source>
</evidence>
<evidence type="ECO:0000256" key="1">
    <source>
        <dbReference type="SAM" id="Coils"/>
    </source>
</evidence>
<sequence length="276" mass="30753">MHNNVMAAGSKDCPPMLGPGRYSQWRSHESLNVDACNTANKMGSIERYKQGESLEVQIQKCKSLALLAVCSTYIRYLLSCTKLRGTNTTSASTDKCITRNKGKEIAKQLHLNLMSVLKETVILNKLRGIRTAKEFGTPYKDSKALQTYQQQPSNSSNSRNKTEDTTPRYNNDNQSGIALKHISVYGKIQEVFTDESSSTGQPLKEYADERAALANLIANLTLDTEENKTILKQLKKLNASLTQELEECKTNLYETNRALGEATSCRDSCLIALQNK</sequence>
<keyword evidence="1" id="KW-0175">Coiled coil</keyword>
<gene>
    <name evidence="3" type="ORF">Tco_1092764</name>
</gene>
<dbReference type="Proteomes" id="UP001151760">
    <property type="component" value="Unassembled WGS sequence"/>
</dbReference>
<evidence type="ECO:0000313" key="3">
    <source>
        <dbReference type="EMBL" id="GJT97246.1"/>
    </source>
</evidence>
<accession>A0ABQ5IAS8</accession>